<keyword evidence="1" id="KW-0472">Membrane</keyword>
<reference evidence="2 3" key="2">
    <citation type="submission" date="2019-05" db="EMBL/GenBank/DDBJ databases">
        <title>Glycomyces buryatensis sp. nov.</title>
        <authorList>
            <person name="Nikitina E."/>
        </authorList>
    </citation>
    <scope>NUCLEOTIDE SEQUENCE [LARGE SCALE GENOMIC DNA]</scope>
    <source>
        <strain evidence="2 3">18</strain>
    </source>
</reference>
<dbReference type="OrthoDB" id="3697763at2"/>
<feature type="transmembrane region" description="Helical" evidence="1">
    <location>
        <begin position="41"/>
        <end position="60"/>
    </location>
</feature>
<evidence type="ECO:0000256" key="1">
    <source>
        <dbReference type="SAM" id="Phobius"/>
    </source>
</evidence>
<dbReference type="AlphaFoldDB" id="A0A4S8QGD8"/>
<accession>A0A4S8QGD8</accession>
<keyword evidence="3" id="KW-1185">Reference proteome</keyword>
<evidence type="ECO:0000313" key="3">
    <source>
        <dbReference type="Proteomes" id="UP000308760"/>
    </source>
</evidence>
<protein>
    <submittedName>
        <fullName evidence="2">Uncharacterized protein</fullName>
    </submittedName>
</protein>
<feature type="transmembrane region" description="Helical" evidence="1">
    <location>
        <begin position="133"/>
        <end position="151"/>
    </location>
</feature>
<dbReference type="InterPro" id="IPR045393">
    <property type="entry name" value="DUF6518"/>
</dbReference>
<proteinExistence type="predicted"/>
<organism evidence="2 3">
    <name type="scientific">Glycomyces buryatensis</name>
    <dbReference type="NCBI Taxonomy" id="2570927"/>
    <lineage>
        <taxon>Bacteria</taxon>
        <taxon>Bacillati</taxon>
        <taxon>Actinomycetota</taxon>
        <taxon>Actinomycetes</taxon>
        <taxon>Glycomycetales</taxon>
        <taxon>Glycomycetaceae</taxon>
        <taxon>Glycomyces</taxon>
    </lineage>
</organism>
<dbReference type="Pfam" id="PF20128">
    <property type="entry name" value="DUF6518"/>
    <property type="match status" value="1"/>
</dbReference>
<dbReference type="Proteomes" id="UP000308760">
    <property type="component" value="Unassembled WGS sequence"/>
</dbReference>
<sequence>MASKSTSPPAALAVSLAGGLALGVLTNLAQGWLPGAWNQIANSGAVWAAVAFAAGAALAGRCRLPTLAAAGLCVEIGLVAGYYGYATLARHDDVGSLLGWPVLWAAFACVAGPLLAVAAAWWRRGRTGWHRAAGLGALGGLFGAEGLHYAVVLHYPAQVWACAAVALAVPLLAVRGERTRTLAAVGALTLVAYAAVFLPLGLL</sequence>
<keyword evidence="1" id="KW-1133">Transmembrane helix</keyword>
<feature type="transmembrane region" description="Helical" evidence="1">
    <location>
        <begin position="67"/>
        <end position="85"/>
    </location>
</feature>
<keyword evidence="1" id="KW-0812">Transmembrane</keyword>
<name>A0A4S8QGD8_9ACTN</name>
<reference evidence="3" key="1">
    <citation type="submission" date="2019-04" db="EMBL/GenBank/DDBJ databases">
        <title>Nocardioides xinjiangensis sp. nov.</title>
        <authorList>
            <person name="Liu S."/>
        </authorList>
    </citation>
    <scope>NUCLEOTIDE SEQUENCE [LARGE SCALE GENOMIC DNA]</scope>
    <source>
        <strain evidence="3">18</strain>
    </source>
</reference>
<dbReference type="EMBL" id="STGY01000004">
    <property type="protein sequence ID" value="THV43440.1"/>
    <property type="molecule type" value="Genomic_DNA"/>
</dbReference>
<feature type="transmembrane region" description="Helical" evidence="1">
    <location>
        <begin position="181"/>
        <end position="202"/>
    </location>
</feature>
<feature type="transmembrane region" description="Helical" evidence="1">
    <location>
        <begin position="97"/>
        <end position="121"/>
    </location>
</feature>
<evidence type="ECO:0000313" key="2">
    <source>
        <dbReference type="EMBL" id="THV43440.1"/>
    </source>
</evidence>
<feature type="transmembrane region" description="Helical" evidence="1">
    <location>
        <begin position="157"/>
        <end position="174"/>
    </location>
</feature>
<comment type="caution">
    <text evidence="2">The sequence shown here is derived from an EMBL/GenBank/DDBJ whole genome shotgun (WGS) entry which is preliminary data.</text>
</comment>
<gene>
    <name evidence="2" type="ORF">FAB82_01440</name>
</gene>